<dbReference type="Proteomes" id="UP000783686">
    <property type="component" value="Unassembled WGS sequence"/>
</dbReference>
<dbReference type="GO" id="GO:0005634">
    <property type="term" value="C:nucleus"/>
    <property type="evidence" value="ECO:0007669"/>
    <property type="project" value="UniProtKB-SubCell"/>
</dbReference>
<evidence type="ECO:0000313" key="12">
    <source>
        <dbReference type="Proteomes" id="UP000614601"/>
    </source>
</evidence>
<evidence type="ECO:0000256" key="3">
    <source>
        <dbReference type="ARBA" id="ARBA00022771"/>
    </source>
</evidence>
<keyword evidence="2" id="KW-0479">Metal-binding</keyword>
<proteinExistence type="predicted"/>
<feature type="region of interest" description="Disordered" evidence="9">
    <location>
        <begin position="234"/>
        <end position="265"/>
    </location>
</feature>
<comment type="caution">
    <text evidence="11">The sequence shown here is derived from an EMBL/GenBank/DDBJ whole genome shotgun (WGS) entry which is preliminary data.</text>
</comment>
<dbReference type="PROSITE" id="PS50114">
    <property type="entry name" value="GATA_ZN_FINGER_2"/>
    <property type="match status" value="1"/>
</dbReference>
<keyword evidence="7" id="KW-0539">Nucleus</keyword>
<feature type="compositionally biased region" description="Basic residues" evidence="9">
    <location>
        <begin position="139"/>
        <end position="148"/>
    </location>
</feature>
<dbReference type="GO" id="GO:0000978">
    <property type="term" value="F:RNA polymerase II cis-regulatory region sequence-specific DNA binding"/>
    <property type="evidence" value="ECO:0007669"/>
    <property type="project" value="TreeGrafter"/>
</dbReference>
<feature type="compositionally biased region" description="Polar residues" evidence="9">
    <location>
        <begin position="321"/>
        <end position="336"/>
    </location>
</feature>
<reference evidence="11" key="1">
    <citation type="submission" date="2020-09" db="EMBL/GenBank/DDBJ databases">
        <authorList>
            <person name="Kikuchi T."/>
        </authorList>
    </citation>
    <scope>NUCLEOTIDE SEQUENCE</scope>
    <source>
        <strain evidence="11">SH1</strain>
    </source>
</reference>
<dbReference type="SUPFAM" id="SSF57716">
    <property type="entry name" value="Glucocorticoid receptor-like (DNA-binding domain)"/>
    <property type="match status" value="1"/>
</dbReference>
<dbReference type="GO" id="GO:0000981">
    <property type="term" value="F:DNA-binding transcription factor activity, RNA polymerase II-specific"/>
    <property type="evidence" value="ECO:0007669"/>
    <property type="project" value="TreeGrafter"/>
</dbReference>
<dbReference type="Pfam" id="PF00320">
    <property type="entry name" value="GATA"/>
    <property type="match status" value="1"/>
</dbReference>
<organism evidence="11 12">
    <name type="scientific">Bursaphelenchus okinawaensis</name>
    <dbReference type="NCBI Taxonomy" id="465554"/>
    <lineage>
        <taxon>Eukaryota</taxon>
        <taxon>Metazoa</taxon>
        <taxon>Ecdysozoa</taxon>
        <taxon>Nematoda</taxon>
        <taxon>Chromadorea</taxon>
        <taxon>Rhabditida</taxon>
        <taxon>Tylenchina</taxon>
        <taxon>Tylenchomorpha</taxon>
        <taxon>Aphelenchoidea</taxon>
        <taxon>Aphelenchoididae</taxon>
        <taxon>Bursaphelenchus</taxon>
    </lineage>
</organism>
<keyword evidence="12" id="KW-1185">Reference proteome</keyword>
<feature type="region of interest" description="Disordered" evidence="9">
    <location>
        <begin position="312"/>
        <end position="336"/>
    </location>
</feature>
<evidence type="ECO:0000256" key="2">
    <source>
        <dbReference type="ARBA" id="ARBA00022723"/>
    </source>
</evidence>
<dbReference type="GO" id="GO:0045944">
    <property type="term" value="P:positive regulation of transcription by RNA polymerase II"/>
    <property type="evidence" value="ECO:0007669"/>
    <property type="project" value="TreeGrafter"/>
</dbReference>
<dbReference type="EMBL" id="CAJFCW020000004">
    <property type="protein sequence ID" value="CAG9113219.1"/>
    <property type="molecule type" value="Genomic_DNA"/>
</dbReference>
<feature type="compositionally biased region" description="Polar residues" evidence="9">
    <location>
        <begin position="149"/>
        <end position="163"/>
    </location>
</feature>
<dbReference type="AlphaFoldDB" id="A0A811KXC3"/>
<dbReference type="InterPro" id="IPR013088">
    <property type="entry name" value="Znf_NHR/GATA"/>
</dbReference>
<dbReference type="GO" id="GO:0000122">
    <property type="term" value="P:negative regulation of transcription by RNA polymerase II"/>
    <property type="evidence" value="ECO:0007669"/>
    <property type="project" value="TreeGrafter"/>
</dbReference>
<dbReference type="Proteomes" id="UP000614601">
    <property type="component" value="Unassembled WGS sequence"/>
</dbReference>
<dbReference type="PANTHER" id="PTHR10071:SF233">
    <property type="entry name" value="TRANSCRIPTION FACTOR ELT-6"/>
    <property type="match status" value="1"/>
</dbReference>
<dbReference type="SMART" id="SM00401">
    <property type="entry name" value="ZnF_GATA"/>
    <property type="match status" value="1"/>
</dbReference>
<dbReference type="OrthoDB" id="515401at2759"/>
<keyword evidence="3 8" id="KW-0863">Zinc-finger</keyword>
<feature type="region of interest" description="Disordered" evidence="9">
    <location>
        <begin position="185"/>
        <end position="207"/>
    </location>
</feature>
<dbReference type="EMBL" id="CAJFDH010000004">
    <property type="protein sequence ID" value="CAD5220104.1"/>
    <property type="molecule type" value="Genomic_DNA"/>
</dbReference>
<gene>
    <name evidence="11" type="ORF">BOKJ2_LOCUS8777</name>
</gene>
<evidence type="ECO:0000313" key="11">
    <source>
        <dbReference type="EMBL" id="CAD5220104.1"/>
    </source>
</evidence>
<name>A0A811KXC3_9BILA</name>
<keyword evidence="4" id="KW-0862">Zinc</keyword>
<dbReference type="GO" id="GO:0008270">
    <property type="term" value="F:zinc ion binding"/>
    <property type="evidence" value="ECO:0007669"/>
    <property type="project" value="UniProtKB-KW"/>
</dbReference>
<evidence type="ECO:0000256" key="9">
    <source>
        <dbReference type="SAM" id="MobiDB-lite"/>
    </source>
</evidence>
<keyword evidence="6" id="KW-0804">Transcription</keyword>
<accession>A0A811KXC3</accession>
<evidence type="ECO:0000256" key="7">
    <source>
        <dbReference type="ARBA" id="ARBA00023242"/>
    </source>
</evidence>
<dbReference type="PROSITE" id="PS00344">
    <property type="entry name" value="GATA_ZN_FINGER_1"/>
    <property type="match status" value="1"/>
</dbReference>
<comment type="subcellular location">
    <subcellularLocation>
        <location evidence="1">Nucleus</location>
    </subcellularLocation>
</comment>
<dbReference type="InterPro" id="IPR039355">
    <property type="entry name" value="Transcription_factor_GATA"/>
</dbReference>
<dbReference type="PRINTS" id="PR00619">
    <property type="entry name" value="GATAZNFINGER"/>
</dbReference>
<sequence>MTIVGSSASSPCCNGNEDESQLHDACSACKRLNHDLEIKVSLMSDQIVKLASQVEQISERLQLSPSLKKAQKQTERKTSAPEANIMNLLTASADVKNFTDMLQTFAQTNNVDTGNEQHLPPIATPESIKAESVSSGNGSRKRKPHRSSVQHLPSEAATSEDANPQHLNANLMAYLGAECFNSVASSPSAGKRKNARKSPPAQNLDMTSVLQGEVSQDDITANLMSLLANGGLNGQTAPQYSNENVPMKEENKSNSENNSNTSQCSNCATTVTTAWRRDAEGRLVCNACGLYYRLHKTNRPVSMRKDAIQQRFRRKNKDDSSTNSPMDNNQSFNFNGSSELISQLNNSVGQLIDQIQDSDEKPDILEEWSKYSQPNTPTSLPSFMLDLIKQQPQVDMGV</sequence>
<evidence type="ECO:0000256" key="4">
    <source>
        <dbReference type="ARBA" id="ARBA00022833"/>
    </source>
</evidence>
<evidence type="ECO:0000256" key="8">
    <source>
        <dbReference type="PROSITE-ProRule" id="PRU00094"/>
    </source>
</evidence>
<dbReference type="InterPro" id="IPR000679">
    <property type="entry name" value="Znf_GATA"/>
</dbReference>
<feature type="compositionally biased region" description="Polar residues" evidence="9">
    <location>
        <begin position="234"/>
        <end position="244"/>
    </location>
</feature>
<dbReference type="Gene3D" id="3.30.50.10">
    <property type="entry name" value="Erythroid Transcription Factor GATA-1, subunit A"/>
    <property type="match status" value="1"/>
</dbReference>
<protein>
    <recommendedName>
        <fullName evidence="10">GATA-type domain-containing protein</fullName>
    </recommendedName>
</protein>
<dbReference type="CDD" id="cd00202">
    <property type="entry name" value="ZnF_GATA"/>
    <property type="match status" value="1"/>
</dbReference>
<evidence type="ECO:0000256" key="5">
    <source>
        <dbReference type="ARBA" id="ARBA00023015"/>
    </source>
</evidence>
<dbReference type="GO" id="GO:0045165">
    <property type="term" value="P:cell fate commitment"/>
    <property type="evidence" value="ECO:0007669"/>
    <property type="project" value="TreeGrafter"/>
</dbReference>
<dbReference type="PANTHER" id="PTHR10071">
    <property type="entry name" value="TRANSCRIPTION FACTOR GATA FAMILY MEMBER"/>
    <property type="match status" value="1"/>
</dbReference>
<feature type="region of interest" description="Disordered" evidence="9">
    <location>
        <begin position="109"/>
        <end position="163"/>
    </location>
</feature>
<evidence type="ECO:0000259" key="10">
    <source>
        <dbReference type="PROSITE" id="PS50114"/>
    </source>
</evidence>
<keyword evidence="5" id="KW-0805">Transcription regulation</keyword>
<feature type="domain" description="GATA-type" evidence="10">
    <location>
        <begin position="258"/>
        <end position="311"/>
    </location>
</feature>
<evidence type="ECO:0000256" key="6">
    <source>
        <dbReference type="ARBA" id="ARBA00023163"/>
    </source>
</evidence>
<evidence type="ECO:0000256" key="1">
    <source>
        <dbReference type="ARBA" id="ARBA00004123"/>
    </source>
</evidence>